<name>A0ABR9QHB0_9BACI</name>
<protein>
    <submittedName>
        <fullName evidence="1">Uncharacterized protein</fullName>
    </submittedName>
</protein>
<sequence>MENDLFKQWLQNEKGLKERSARDVVSRLKRAEKFMDLKYESSYDEIVEKLERNKGYCDLKTAVKPQVKRAIKLYKEYNYGS</sequence>
<proteinExistence type="predicted"/>
<dbReference type="EMBL" id="JADCLJ010000018">
    <property type="protein sequence ID" value="MBE4907879.1"/>
    <property type="molecule type" value="Genomic_DNA"/>
</dbReference>
<evidence type="ECO:0000313" key="2">
    <source>
        <dbReference type="Proteomes" id="UP001516662"/>
    </source>
</evidence>
<comment type="caution">
    <text evidence="1">The sequence shown here is derived from an EMBL/GenBank/DDBJ whole genome shotgun (WGS) entry which is preliminary data.</text>
</comment>
<dbReference type="Proteomes" id="UP001516662">
    <property type="component" value="Unassembled WGS sequence"/>
</dbReference>
<accession>A0ABR9QHB0</accession>
<evidence type="ECO:0000313" key="1">
    <source>
        <dbReference type="EMBL" id="MBE4907879.1"/>
    </source>
</evidence>
<reference evidence="1 2" key="1">
    <citation type="submission" date="2020-10" db="EMBL/GenBank/DDBJ databases">
        <title>Bacillus sp. HD4P25, an endophyte from a halophyte.</title>
        <authorList>
            <person name="Sun J.-Q."/>
        </authorList>
    </citation>
    <scope>NUCLEOTIDE SEQUENCE [LARGE SCALE GENOMIC DNA]</scope>
    <source>
        <strain evidence="1 2">YIM 93174</strain>
    </source>
</reference>
<gene>
    <name evidence="1" type="ORF">IMZ08_07405</name>
</gene>
<dbReference type="RefSeq" id="WP_193535353.1">
    <property type="nucleotide sequence ID" value="NZ_JADCLJ010000018.1"/>
</dbReference>
<organism evidence="1 2">
    <name type="scientific">Litchfieldia luteola</name>
    <dbReference type="NCBI Taxonomy" id="682179"/>
    <lineage>
        <taxon>Bacteria</taxon>
        <taxon>Bacillati</taxon>
        <taxon>Bacillota</taxon>
        <taxon>Bacilli</taxon>
        <taxon>Bacillales</taxon>
        <taxon>Bacillaceae</taxon>
        <taxon>Litchfieldia</taxon>
    </lineage>
</organism>
<keyword evidence="2" id="KW-1185">Reference proteome</keyword>